<dbReference type="SMART" id="SM00966">
    <property type="entry name" value="SpoVT_AbrB"/>
    <property type="match status" value="1"/>
</dbReference>
<organism evidence="2 3">
    <name type="scientific">Zeimonas arvi</name>
    <dbReference type="NCBI Taxonomy" id="2498847"/>
    <lineage>
        <taxon>Bacteria</taxon>
        <taxon>Pseudomonadati</taxon>
        <taxon>Pseudomonadota</taxon>
        <taxon>Betaproteobacteria</taxon>
        <taxon>Burkholderiales</taxon>
        <taxon>Burkholderiaceae</taxon>
        <taxon>Zeimonas</taxon>
    </lineage>
</organism>
<dbReference type="OrthoDB" id="9811597at2"/>
<dbReference type="InterPro" id="IPR007159">
    <property type="entry name" value="SpoVT-AbrB_dom"/>
</dbReference>
<proteinExistence type="predicted"/>
<dbReference type="Gene3D" id="2.10.260.10">
    <property type="match status" value="1"/>
</dbReference>
<dbReference type="GO" id="GO:0097351">
    <property type="term" value="F:toxin sequestering activity"/>
    <property type="evidence" value="ECO:0007669"/>
    <property type="project" value="InterPro"/>
</dbReference>
<dbReference type="Proteomes" id="UP000321548">
    <property type="component" value="Unassembled WGS sequence"/>
</dbReference>
<reference evidence="2 3" key="1">
    <citation type="submission" date="2019-06" db="EMBL/GenBank/DDBJ databases">
        <title>Quisquiliibacterium sp. nov., isolated from a maize field.</title>
        <authorList>
            <person name="Lin S.-Y."/>
            <person name="Tsai C.-F."/>
            <person name="Young C.-C."/>
        </authorList>
    </citation>
    <scope>NUCLEOTIDE SEQUENCE [LARGE SCALE GENOMIC DNA]</scope>
    <source>
        <strain evidence="2 3">CC-CFT501</strain>
    </source>
</reference>
<keyword evidence="3" id="KW-1185">Reference proteome</keyword>
<dbReference type="EMBL" id="VDUY01000003">
    <property type="protein sequence ID" value="TXL66361.1"/>
    <property type="molecule type" value="Genomic_DNA"/>
</dbReference>
<dbReference type="GO" id="GO:0003677">
    <property type="term" value="F:DNA binding"/>
    <property type="evidence" value="ECO:0007669"/>
    <property type="project" value="UniProtKB-KW"/>
</dbReference>
<feature type="domain" description="SpoVT-AbrB" evidence="1">
    <location>
        <begin position="4"/>
        <end position="49"/>
    </location>
</feature>
<dbReference type="InterPro" id="IPR037914">
    <property type="entry name" value="SpoVT-AbrB_sf"/>
</dbReference>
<dbReference type="GO" id="GO:0003700">
    <property type="term" value="F:DNA-binding transcription factor activity"/>
    <property type="evidence" value="ECO:0007669"/>
    <property type="project" value="InterPro"/>
</dbReference>
<name>A0A5C8NZ63_9BURK</name>
<dbReference type="NCBIfam" id="TIGR01439">
    <property type="entry name" value="lp_hng_hel_AbrB"/>
    <property type="match status" value="1"/>
</dbReference>
<dbReference type="GO" id="GO:0001558">
    <property type="term" value="P:regulation of cell growth"/>
    <property type="evidence" value="ECO:0007669"/>
    <property type="project" value="InterPro"/>
</dbReference>
<gene>
    <name evidence="2" type="ORF">FHP08_09880</name>
</gene>
<keyword evidence="2" id="KW-0238">DNA-binding</keyword>
<dbReference type="InterPro" id="IPR031848">
    <property type="entry name" value="PrlF_antitoxin"/>
</dbReference>
<comment type="caution">
    <text evidence="2">The sequence shown here is derived from an EMBL/GenBank/DDBJ whole genome shotgun (WGS) entry which is preliminary data.</text>
</comment>
<dbReference type="SUPFAM" id="SSF89447">
    <property type="entry name" value="AbrB/MazE/MraZ-like"/>
    <property type="match status" value="1"/>
</dbReference>
<evidence type="ECO:0000313" key="3">
    <source>
        <dbReference type="Proteomes" id="UP000321548"/>
    </source>
</evidence>
<sequence>MITSKLTSKAQTTIPQPVRAALHLQEGDELAYEIVDQKVILTKVRRGGQADDPFATFEEWHSEADEKAYAGL</sequence>
<dbReference type="Pfam" id="PF15937">
    <property type="entry name" value="PrlF_antitoxin"/>
    <property type="match status" value="1"/>
</dbReference>
<evidence type="ECO:0000259" key="1">
    <source>
        <dbReference type="SMART" id="SM00966"/>
    </source>
</evidence>
<evidence type="ECO:0000313" key="2">
    <source>
        <dbReference type="EMBL" id="TXL66361.1"/>
    </source>
</evidence>
<dbReference type="AlphaFoldDB" id="A0A5C8NZ63"/>
<dbReference type="RefSeq" id="WP_147704272.1">
    <property type="nucleotide sequence ID" value="NZ_VDUY01000003.1"/>
</dbReference>
<accession>A0A5C8NZ63</accession>
<protein>
    <submittedName>
        <fullName evidence="2">AbrB/MazE/SpoVT family DNA-binding domain-containing protein</fullName>
    </submittedName>
</protein>